<dbReference type="EMBL" id="BIFH01000013">
    <property type="protein sequence ID" value="GCD92759.1"/>
    <property type="molecule type" value="Genomic_DNA"/>
</dbReference>
<comment type="caution">
    <text evidence="2">The sequence shown here is derived from an EMBL/GenBank/DDBJ whole genome shotgun (WGS) entry which is preliminary data.</text>
</comment>
<protein>
    <recommendedName>
        <fullName evidence="4">DUF692 domain-containing protein</fullName>
    </recommendedName>
</protein>
<gene>
    <name evidence="2" type="ORF">EHYA_00400</name>
</gene>
<dbReference type="SUPFAM" id="SSF51658">
    <property type="entry name" value="Xylose isomerase-like"/>
    <property type="match status" value="1"/>
</dbReference>
<dbReference type="InterPro" id="IPR036237">
    <property type="entry name" value="Xyl_isomerase-like_sf"/>
</dbReference>
<organism evidence="2 3">
    <name type="scientific">Embleya hyalina</name>
    <dbReference type="NCBI Taxonomy" id="516124"/>
    <lineage>
        <taxon>Bacteria</taxon>
        <taxon>Bacillati</taxon>
        <taxon>Actinomycetota</taxon>
        <taxon>Actinomycetes</taxon>
        <taxon>Kitasatosporales</taxon>
        <taxon>Streptomycetaceae</taxon>
        <taxon>Embleya</taxon>
    </lineage>
</organism>
<feature type="region of interest" description="Disordered" evidence="1">
    <location>
        <begin position="323"/>
        <end position="346"/>
    </location>
</feature>
<name>A0A401YDS8_9ACTN</name>
<evidence type="ECO:0000256" key="1">
    <source>
        <dbReference type="SAM" id="MobiDB-lite"/>
    </source>
</evidence>
<sequence length="588" mass="64582">MTQTSATTTRLGLGLVMDMPWSGGTLGNRGIGFVETPDGGDISPRVRAFFRRHGHDFAYACPSFQPRSRAAVRMADYAPAYDRFFAEPPAGTRRALHQTELNMGSPERYDRGPTIEFTNELTARHDLSWIVEDLGIWSLRGCPLPYPLPPPLTERGLEIATANTADTARRLVAPLHVEFPGFTEGGSFHLGGLDAFEYFARLADDADVWVTLDVGHLLSYQWLRGRTGRDMLDGIEALPLDRCRELHLSGCQIVGGKFRDLHHGVLLDEQLQLTEYLLPRCPNLLGVSYEDPMYREDGRLVERSRPNFERLRDLADRWRQGDDRLVATSAPPREVTPAPPATGAGLAGGQLADLLMRLLLDRDLRARLADEGAAEVAANPGELECLETVELDELDAAARRFRSRIWRLGRDGGLAGSFPRTLRTLRESGRGDADLLDGFLTSTHFGAFRLVPHLGPGLSVEESFARFLLDLPEATATTVRETVDHELLLSLFTALCHERPLSFLIGVEGVVRTDHGHAALRRYTRAAIAGWGQGVAGPPEETALYAYFATPAGLAHGPVSARVAAAFETTPTPAGDAARAALSRRGRW</sequence>
<proteinExistence type="predicted"/>
<dbReference type="Pfam" id="PF05114">
    <property type="entry name" value="MbnB_TglH_ChrH"/>
    <property type="match status" value="1"/>
</dbReference>
<evidence type="ECO:0000313" key="2">
    <source>
        <dbReference type="EMBL" id="GCD92759.1"/>
    </source>
</evidence>
<dbReference type="AlphaFoldDB" id="A0A401YDS8"/>
<keyword evidence="3" id="KW-1185">Reference proteome</keyword>
<dbReference type="Proteomes" id="UP000286931">
    <property type="component" value="Unassembled WGS sequence"/>
</dbReference>
<dbReference type="Gene3D" id="3.20.20.150">
    <property type="entry name" value="Divalent-metal-dependent TIM barrel enzymes"/>
    <property type="match status" value="1"/>
</dbReference>
<accession>A0A401YDS8</accession>
<evidence type="ECO:0008006" key="4">
    <source>
        <dbReference type="Google" id="ProtNLM"/>
    </source>
</evidence>
<dbReference type="RefSeq" id="WP_218042591.1">
    <property type="nucleotide sequence ID" value="NZ_BIFH01000013.1"/>
</dbReference>
<reference evidence="2 3" key="1">
    <citation type="submission" date="2018-12" db="EMBL/GenBank/DDBJ databases">
        <title>Draft genome sequence of Embleya hyalina NBRC 13850T.</title>
        <authorList>
            <person name="Komaki H."/>
            <person name="Hosoyama A."/>
            <person name="Kimura A."/>
            <person name="Ichikawa N."/>
            <person name="Tamura T."/>
        </authorList>
    </citation>
    <scope>NUCLEOTIDE SEQUENCE [LARGE SCALE GENOMIC DNA]</scope>
    <source>
        <strain evidence="2 3">NBRC 13850</strain>
    </source>
</reference>
<dbReference type="InterPro" id="IPR007801">
    <property type="entry name" value="MbnB/TglH/ChrH"/>
</dbReference>
<evidence type="ECO:0000313" key="3">
    <source>
        <dbReference type="Proteomes" id="UP000286931"/>
    </source>
</evidence>